<dbReference type="InterPro" id="IPR023865">
    <property type="entry name" value="Aliphatic_acid_kinase_CS"/>
</dbReference>
<comment type="similarity">
    <text evidence="1 7 8">Belongs to the acetokinase family.</text>
</comment>
<feature type="active site" description="Proton donor/acceptor" evidence="7">
    <location>
        <position position="148"/>
    </location>
</feature>
<feature type="binding site" evidence="7">
    <location>
        <position position="7"/>
    </location>
    <ligand>
        <name>Mg(2+)</name>
        <dbReference type="ChEBI" id="CHEBI:18420"/>
    </ligand>
</feature>
<reference evidence="9 10" key="1">
    <citation type="submission" date="2015-09" db="EMBL/GenBank/DDBJ databases">
        <authorList>
            <consortium name="Pathogen Informatics"/>
        </authorList>
    </citation>
    <scope>NUCLEOTIDE SEQUENCE [LARGE SCALE GENOMIC DNA]</scope>
    <source>
        <strain evidence="9 10">2789STDY5834956</strain>
    </source>
</reference>
<evidence type="ECO:0000256" key="5">
    <source>
        <dbReference type="ARBA" id="ARBA00022777"/>
    </source>
</evidence>
<dbReference type="UniPathway" id="UPA00340">
    <property type="reaction ID" value="UER00458"/>
</dbReference>
<feature type="binding site" evidence="7">
    <location>
        <position position="91"/>
    </location>
    <ligand>
        <name>substrate</name>
    </ligand>
</feature>
<dbReference type="EMBL" id="CZBO01000004">
    <property type="protein sequence ID" value="CUQ15757.1"/>
    <property type="molecule type" value="Genomic_DNA"/>
</dbReference>
<organism evidence="9 10">
    <name type="scientific">Clostridium baratii</name>
    <dbReference type="NCBI Taxonomy" id="1561"/>
    <lineage>
        <taxon>Bacteria</taxon>
        <taxon>Bacillati</taxon>
        <taxon>Bacillota</taxon>
        <taxon>Clostridia</taxon>
        <taxon>Eubacteriales</taxon>
        <taxon>Clostridiaceae</taxon>
        <taxon>Clostridium</taxon>
    </lineage>
</organism>
<evidence type="ECO:0000256" key="8">
    <source>
        <dbReference type="RuleBase" id="RU003835"/>
    </source>
</evidence>
<feature type="site" description="Transition state stabilizer" evidence="7">
    <location>
        <position position="241"/>
    </location>
</feature>
<name>A0A174U6L9_9CLOT</name>
<dbReference type="PRINTS" id="PR00471">
    <property type="entry name" value="ACETATEKNASE"/>
</dbReference>
<comment type="subunit">
    <text evidence="7">Homodimer.</text>
</comment>
<dbReference type="AlphaFoldDB" id="A0A174U6L9"/>
<evidence type="ECO:0000256" key="2">
    <source>
        <dbReference type="ARBA" id="ARBA00022490"/>
    </source>
</evidence>
<feature type="binding site" evidence="7">
    <location>
        <begin position="283"/>
        <end position="285"/>
    </location>
    <ligand>
        <name>ATP</name>
        <dbReference type="ChEBI" id="CHEBI:30616"/>
    </ligand>
</feature>
<dbReference type="InterPro" id="IPR043129">
    <property type="entry name" value="ATPase_NBD"/>
</dbReference>
<dbReference type="GO" id="GO:0006085">
    <property type="term" value="P:acetyl-CoA biosynthetic process"/>
    <property type="evidence" value="ECO:0007669"/>
    <property type="project" value="UniProtKB-UniRule"/>
</dbReference>
<evidence type="ECO:0000313" key="9">
    <source>
        <dbReference type="EMBL" id="CUQ15757.1"/>
    </source>
</evidence>
<gene>
    <name evidence="7 9" type="primary">ackA</name>
    <name evidence="9" type="ORF">ERS852568_02130</name>
</gene>
<feature type="binding site" evidence="7">
    <location>
        <position position="14"/>
    </location>
    <ligand>
        <name>ATP</name>
        <dbReference type="ChEBI" id="CHEBI:30616"/>
    </ligand>
</feature>
<feature type="binding site" evidence="7">
    <location>
        <position position="384"/>
    </location>
    <ligand>
        <name>Mg(2+)</name>
        <dbReference type="ChEBI" id="CHEBI:18420"/>
    </ligand>
</feature>
<dbReference type="GO" id="GO:0000287">
    <property type="term" value="F:magnesium ion binding"/>
    <property type="evidence" value="ECO:0007669"/>
    <property type="project" value="UniProtKB-UniRule"/>
</dbReference>
<keyword evidence="2 7" id="KW-0963">Cytoplasm</keyword>
<feature type="binding site" evidence="7">
    <location>
        <begin position="208"/>
        <end position="212"/>
    </location>
    <ligand>
        <name>ATP</name>
        <dbReference type="ChEBI" id="CHEBI:30616"/>
    </ligand>
</feature>
<dbReference type="NCBIfam" id="TIGR00016">
    <property type="entry name" value="ackA"/>
    <property type="match status" value="1"/>
</dbReference>
<evidence type="ECO:0000256" key="4">
    <source>
        <dbReference type="ARBA" id="ARBA00022741"/>
    </source>
</evidence>
<keyword evidence="5 7" id="KW-0418">Kinase</keyword>
<keyword evidence="7" id="KW-0479">Metal-binding</keyword>
<dbReference type="GO" id="GO:0005524">
    <property type="term" value="F:ATP binding"/>
    <property type="evidence" value="ECO:0007669"/>
    <property type="project" value="UniProtKB-KW"/>
</dbReference>
<proteinExistence type="inferred from homology"/>
<dbReference type="SUPFAM" id="SSF53067">
    <property type="entry name" value="Actin-like ATPase domain"/>
    <property type="match status" value="2"/>
</dbReference>
<dbReference type="Gene3D" id="3.30.420.40">
    <property type="match status" value="2"/>
</dbReference>
<sequence>MKILVINCGSSSLKYQLIDMENETKIAQGLVERIGIDGSRLVHKGQDLEKHIIESKVNDHKDAIELVLGTLLDKKIGVISSMDEITAVGHRVVHGGEKYSESVIVDEEVISYLEECSKLAPLHNPCNITGIKECKKLMKDTPMIAVFDTAFHQTLPEKAYIYPIDYNLYKEYKIRKYGFHGTSHKYVSMKLAEVMGKDIKDLKIITCHLGNGASIAAVKNGKCIDTTMGFTPLAGIPMGTRSGNIDPSIIPYLIEECGYTIEEVSKSLNNSSGVLGISGVSSDFRDIEEAANEDNKRAKLALDIFHYRIREVIGSYIVAMEGVDAIVFTAGVGENSPETREECLKNLEFLGIEFDEEKNKVRGKLREISKESSKVKAYVIPTNEELMIAKETVNLLKK</sequence>
<comment type="subcellular location">
    <subcellularLocation>
        <location evidence="7">Cytoplasm</location>
    </subcellularLocation>
</comment>
<dbReference type="Proteomes" id="UP000095563">
    <property type="component" value="Unassembled WGS sequence"/>
</dbReference>
<dbReference type="InterPro" id="IPR004372">
    <property type="entry name" value="Ac/propionate_kinase"/>
</dbReference>
<dbReference type="CDD" id="cd24010">
    <property type="entry name" value="ASKHA_NBD_AcK_PK"/>
    <property type="match status" value="1"/>
</dbReference>
<keyword evidence="6 7" id="KW-0067">ATP-binding</keyword>
<evidence type="ECO:0000313" key="10">
    <source>
        <dbReference type="Proteomes" id="UP000095563"/>
    </source>
</evidence>
<dbReference type="PROSITE" id="PS01075">
    <property type="entry name" value="ACETATE_KINASE_1"/>
    <property type="match status" value="1"/>
</dbReference>
<dbReference type="PROSITE" id="PS01076">
    <property type="entry name" value="ACETATE_KINASE_2"/>
    <property type="match status" value="1"/>
</dbReference>
<dbReference type="RefSeq" id="WP_055207974.1">
    <property type="nucleotide sequence ID" value="NZ_CP124318.1"/>
</dbReference>
<dbReference type="HAMAP" id="MF_00020">
    <property type="entry name" value="Acetate_kinase"/>
    <property type="match status" value="1"/>
</dbReference>
<dbReference type="InterPro" id="IPR000890">
    <property type="entry name" value="Aliphatic_acid_kin_short-chain"/>
</dbReference>
<evidence type="ECO:0000256" key="6">
    <source>
        <dbReference type="ARBA" id="ARBA00022840"/>
    </source>
</evidence>
<dbReference type="PANTHER" id="PTHR21060:SF15">
    <property type="entry name" value="ACETATE KINASE-RELATED"/>
    <property type="match status" value="1"/>
</dbReference>
<comment type="cofactor">
    <cofactor evidence="7">
        <name>Mg(2+)</name>
        <dbReference type="ChEBI" id="CHEBI:18420"/>
    </cofactor>
    <cofactor evidence="7">
        <name>Mn(2+)</name>
        <dbReference type="ChEBI" id="CHEBI:29035"/>
    </cofactor>
    <text evidence="7">Mg(2+). Can also accept Mn(2+).</text>
</comment>
<keyword evidence="7" id="KW-0460">Magnesium</keyword>
<dbReference type="PIRSF" id="PIRSF000722">
    <property type="entry name" value="Acetate_prop_kin"/>
    <property type="match status" value="1"/>
</dbReference>
<accession>A0A174U6L9</accession>
<comment type="function">
    <text evidence="7">Catalyzes the formation of acetyl phosphate from acetate and ATP. Can also catalyze the reverse reaction.</text>
</comment>
<dbReference type="GO" id="GO:0005737">
    <property type="term" value="C:cytoplasm"/>
    <property type="evidence" value="ECO:0007669"/>
    <property type="project" value="UniProtKB-SubCell"/>
</dbReference>
<protein>
    <recommendedName>
        <fullName evidence="7">Acetate kinase</fullName>
        <ecNumber evidence="7">2.7.2.1</ecNumber>
    </recommendedName>
    <alternativeName>
        <fullName evidence="7">Acetokinase</fullName>
    </alternativeName>
</protein>
<keyword evidence="4 7" id="KW-0547">Nucleotide-binding</keyword>
<keyword evidence="3 7" id="KW-0808">Transferase</keyword>
<dbReference type="GO" id="GO:0006083">
    <property type="term" value="P:acetate metabolic process"/>
    <property type="evidence" value="ECO:0007669"/>
    <property type="project" value="TreeGrafter"/>
</dbReference>
<dbReference type="EC" id="2.7.2.1" evidence="7"/>
<evidence type="ECO:0000256" key="1">
    <source>
        <dbReference type="ARBA" id="ARBA00008748"/>
    </source>
</evidence>
<dbReference type="GO" id="GO:0008776">
    <property type="term" value="F:acetate kinase activity"/>
    <property type="evidence" value="ECO:0007669"/>
    <property type="project" value="UniProtKB-UniRule"/>
</dbReference>
<dbReference type="Pfam" id="PF00871">
    <property type="entry name" value="Acetate_kinase"/>
    <property type="match status" value="1"/>
</dbReference>
<feature type="binding site" evidence="7">
    <location>
        <begin position="331"/>
        <end position="335"/>
    </location>
    <ligand>
        <name>ATP</name>
        <dbReference type="ChEBI" id="CHEBI:30616"/>
    </ligand>
</feature>
<comment type="catalytic activity">
    <reaction evidence="7">
        <text>acetate + ATP = acetyl phosphate + ADP</text>
        <dbReference type="Rhea" id="RHEA:11352"/>
        <dbReference type="ChEBI" id="CHEBI:22191"/>
        <dbReference type="ChEBI" id="CHEBI:30089"/>
        <dbReference type="ChEBI" id="CHEBI:30616"/>
        <dbReference type="ChEBI" id="CHEBI:456216"/>
        <dbReference type="EC" id="2.7.2.1"/>
    </reaction>
</comment>
<feature type="site" description="Transition state stabilizer" evidence="7">
    <location>
        <position position="180"/>
    </location>
</feature>
<evidence type="ECO:0000256" key="3">
    <source>
        <dbReference type="ARBA" id="ARBA00022679"/>
    </source>
</evidence>
<comment type="pathway">
    <text evidence="7">Metabolic intermediate biosynthesis; acetyl-CoA biosynthesis; acetyl-CoA from acetate: step 1/2.</text>
</comment>
<dbReference type="PANTHER" id="PTHR21060">
    <property type="entry name" value="ACETATE KINASE"/>
    <property type="match status" value="1"/>
</dbReference>
<evidence type="ECO:0000256" key="7">
    <source>
        <dbReference type="HAMAP-Rule" id="MF_00020"/>
    </source>
</evidence>